<accession>A0AA46DXZ3</accession>
<comment type="caution">
    <text evidence="1">The sequence shown here is derived from an EMBL/GenBank/DDBJ whole genome shotgun (WGS) entry which is preliminary data.</text>
</comment>
<dbReference type="AlphaFoldDB" id="A0AA46DXZ3"/>
<evidence type="ECO:0000313" key="2">
    <source>
        <dbReference type="Proteomes" id="UP000294678"/>
    </source>
</evidence>
<dbReference type="Proteomes" id="UP000294678">
    <property type="component" value="Unassembled WGS sequence"/>
</dbReference>
<dbReference type="EMBL" id="SOBG01000006">
    <property type="protein sequence ID" value="TDT69186.1"/>
    <property type="molecule type" value="Genomic_DNA"/>
</dbReference>
<protein>
    <submittedName>
        <fullName evidence="1">Uncharacterized protein</fullName>
    </submittedName>
</protein>
<gene>
    <name evidence="1" type="ORF">EV215_1528</name>
</gene>
<reference evidence="1 2" key="1">
    <citation type="submission" date="2019-03" db="EMBL/GenBank/DDBJ databases">
        <title>Genomic Encyclopedia of Type Strains, Phase IV (KMG-IV): sequencing the most valuable type-strain genomes for metagenomic binning, comparative biology and taxonomic classification.</title>
        <authorList>
            <person name="Goeker M."/>
        </authorList>
    </citation>
    <scope>NUCLEOTIDE SEQUENCE [LARGE SCALE GENOMIC DNA]</scope>
    <source>
        <strain evidence="1 2">DSM 100055</strain>
    </source>
</reference>
<evidence type="ECO:0000313" key="1">
    <source>
        <dbReference type="EMBL" id="TDT69186.1"/>
    </source>
</evidence>
<sequence>MDIILDNQKINLVKIDNFKSILSQISKILSEQNRIINEIIVDGMNVRENAEVDITKILTIEINSKKTKILLIETVNEMEVFLKKFIKNLYNIDLANNIEEELDKYLKDNIDGLEWIFNVFSSVLNLSNISFRELGIEETYLKFEDIFNTFLEYVEKGKKKQLLIFFKFQLKEFLIEIQEKTPIIMEYLISEEKLDRIKA</sequence>
<keyword evidence="2" id="KW-1185">Reference proteome</keyword>
<dbReference type="RefSeq" id="WP_134113397.1">
    <property type="nucleotide sequence ID" value="NZ_SOBG01000006.1"/>
</dbReference>
<organism evidence="1 2">
    <name type="scientific">Hypnocyclicus thermotrophus</name>
    <dbReference type="NCBI Taxonomy" id="1627895"/>
    <lineage>
        <taxon>Bacteria</taxon>
        <taxon>Fusobacteriati</taxon>
        <taxon>Fusobacteriota</taxon>
        <taxon>Fusobacteriia</taxon>
        <taxon>Fusobacteriales</taxon>
        <taxon>Fusobacteriaceae</taxon>
        <taxon>Hypnocyclicus</taxon>
    </lineage>
</organism>
<proteinExistence type="predicted"/>
<name>A0AA46DXZ3_9FUSO</name>